<dbReference type="Proteomes" id="UP000561726">
    <property type="component" value="Unassembled WGS sequence"/>
</dbReference>
<protein>
    <submittedName>
        <fullName evidence="3">Maleylpyruvate isomerase</fullName>
        <ecNumber evidence="3">5.2.1.4</ecNumber>
    </submittedName>
</protein>
<dbReference type="InterPro" id="IPR034660">
    <property type="entry name" value="DinB/YfiT-like"/>
</dbReference>
<keyword evidence="3" id="KW-0413">Isomerase</keyword>
<evidence type="ECO:0000259" key="1">
    <source>
        <dbReference type="Pfam" id="PF11716"/>
    </source>
</evidence>
<reference evidence="2 4" key="1">
    <citation type="submission" date="2014-08" db="EMBL/GenBank/DDBJ databases">
        <authorList>
            <person name="Sisinthy S."/>
        </authorList>
    </citation>
    <scope>NUCLEOTIDE SEQUENCE [LARGE SCALE GENOMIC DNA]</scope>
    <source>
        <strain evidence="2 4">RuG17</strain>
    </source>
</reference>
<dbReference type="InterPro" id="IPR024344">
    <property type="entry name" value="MDMPI_metal-binding"/>
</dbReference>
<comment type="caution">
    <text evidence="2">The sequence shown here is derived from an EMBL/GenBank/DDBJ whole genome shotgun (WGS) entry which is preliminary data.</text>
</comment>
<dbReference type="SUPFAM" id="SSF55718">
    <property type="entry name" value="SCP-like"/>
    <property type="match status" value="1"/>
</dbReference>
<dbReference type="EC" id="5.2.1.4" evidence="3"/>
<proteinExistence type="predicted"/>
<evidence type="ECO:0000313" key="5">
    <source>
        <dbReference type="Proteomes" id="UP000561726"/>
    </source>
</evidence>
<dbReference type="Gene3D" id="3.30.1050.20">
    <property type="match status" value="1"/>
</dbReference>
<accession>A0A099JUT3</accession>
<reference evidence="3 5" key="2">
    <citation type="submission" date="2020-08" db="EMBL/GenBank/DDBJ databases">
        <title>Sequencing the genomes of 1000 actinobacteria strains.</title>
        <authorList>
            <person name="Klenk H.-P."/>
        </authorList>
    </citation>
    <scope>NUCLEOTIDE SEQUENCE [LARGE SCALE GENOMIC DNA]</scope>
    <source>
        <strain evidence="3 5">DSM 21065</strain>
    </source>
</reference>
<evidence type="ECO:0000313" key="3">
    <source>
        <dbReference type="EMBL" id="MBB5641852.1"/>
    </source>
</evidence>
<name>A0A099JUT3_9MICO</name>
<sequence>MSTDDMLKTVRHGTAFFDGELNGLSDAELDGPSLLPGWSRRHVAAHVGYNALAIARLVSWAETGVETPMYASCEARNEEIDSGAAFEPDGLRKLCLHSGMLLDSAWTNLPGENWAGVVQTAQGRVVPVSETIWIRTREVWVHAVDLNTTADFSDVPGAVLERILGDVVESWSVRGEISGLRLESPAGGVYGDQAAAYPHVVTGDLAALTRWACGRSGSAVTSNRHDSPTAPSWL</sequence>
<dbReference type="Gene3D" id="1.20.120.450">
    <property type="entry name" value="dinb family like domain"/>
    <property type="match status" value="1"/>
</dbReference>
<dbReference type="STRING" id="1001240.GY21_01965"/>
<dbReference type="InterPro" id="IPR036527">
    <property type="entry name" value="SCP2_sterol-bd_dom_sf"/>
</dbReference>
<dbReference type="EMBL" id="JACHBQ010000001">
    <property type="protein sequence ID" value="MBB5641852.1"/>
    <property type="molecule type" value="Genomic_DNA"/>
</dbReference>
<evidence type="ECO:0000313" key="4">
    <source>
        <dbReference type="Proteomes" id="UP000029864"/>
    </source>
</evidence>
<dbReference type="Proteomes" id="UP000029864">
    <property type="component" value="Unassembled WGS sequence"/>
</dbReference>
<organism evidence="2 4">
    <name type="scientific">Cryobacterium roopkundense</name>
    <dbReference type="NCBI Taxonomy" id="1001240"/>
    <lineage>
        <taxon>Bacteria</taxon>
        <taxon>Bacillati</taxon>
        <taxon>Actinomycetota</taxon>
        <taxon>Actinomycetes</taxon>
        <taxon>Micrococcales</taxon>
        <taxon>Microbacteriaceae</taxon>
        <taxon>Cryobacterium</taxon>
    </lineage>
</organism>
<gene>
    <name evidence="3" type="ORF">BJ997_002400</name>
    <name evidence="2" type="ORF">GY21_01965</name>
</gene>
<dbReference type="EMBL" id="JPXF01000004">
    <property type="protein sequence ID" value="KGJ81143.1"/>
    <property type="molecule type" value="Genomic_DNA"/>
</dbReference>
<evidence type="ECO:0000313" key="2">
    <source>
        <dbReference type="EMBL" id="KGJ81143.1"/>
    </source>
</evidence>
<dbReference type="GO" id="GO:0050077">
    <property type="term" value="F:maleylpyruvate isomerase activity"/>
    <property type="evidence" value="ECO:0007669"/>
    <property type="project" value="UniProtKB-EC"/>
</dbReference>
<keyword evidence="4" id="KW-1185">Reference proteome</keyword>
<dbReference type="RefSeq" id="WP_035834854.1">
    <property type="nucleotide sequence ID" value="NZ_JACHBQ010000001.1"/>
</dbReference>
<dbReference type="NCBIfam" id="TIGR03083">
    <property type="entry name" value="maleylpyruvate isomerase family mycothiol-dependent enzyme"/>
    <property type="match status" value="1"/>
</dbReference>
<dbReference type="SUPFAM" id="SSF109854">
    <property type="entry name" value="DinB/YfiT-like putative metalloenzymes"/>
    <property type="match status" value="1"/>
</dbReference>
<dbReference type="GO" id="GO:0046872">
    <property type="term" value="F:metal ion binding"/>
    <property type="evidence" value="ECO:0007669"/>
    <property type="project" value="InterPro"/>
</dbReference>
<dbReference type="eggNOG" id="ENOG5031RF6">
    <property type="taxonomic scope" value="Bacteria"/>
</dbReference>
<keyword evidence="3" id="KW-0670">Pyruvate</keyword>
<feature type="domain" description="Mycothiol-dependent maleylpyruvate isomerase metal-binding" evidence="1">
    <location>
        <begin position="10"/>
        <end position="146"/>
    </location>
</feature>
<dbReference type="OrthoDB" id="5118203at2"/>
<dbReference type="AlphaFoldDB" id="A0A099JUT3"/>
<dbReference type="InterPro" id="IPR017517">
    <property type="entry name" value="Maleyloyr_isom"/>
</dbReference>
<dbReference type="Pfam" id="PF11716">
    <property type="entry name" value="MDMPI_N"/>
    <property type="match status" value="1"/>
</dbReference>